<keyword evidence="4" id="KW-0539">Nucleus</keyword>
<dbReference type="Bgee" id="FBgn0245129">
    <property type="expression patterns" value="Expressed in male reproductive system and 2 other cell types or tissues"/>
</dbReference>
<accession>A0A6I8V1G6</accession>
<name>B5DPG6_DROPS</name>
<proteinExistence type="predicted"/>
<evidence type="ECO:0000256" key="2">
    <source>
        <dbReference type="ARBA" id="ARBA00004496"/>
    </source>
</evidence>
<dbReference type="HOGENOM" id="CLU_076808_0_1_1"/>
<dbReference type="AlphaFoldDB" id="B5DPG6"/>
<dbReference type="GeneID" id="6900494"/>
<dbReference type="PANTHER" id="PTHR31661">
    <property type="entry name" value="SIMILAR TO CDNA SEQUENCE BC052040"/>
    <property type="match status" value="1"/>
</dbReference>
<dbReference type="RefSeq" id="XP_002134884.1">
    <property type="nucleotide sequence ID" value="XM_002134848.3"/>
</dbReference>
<evidence type="ECO:0000313" key="8">
    <source>
        <dbReference type="RefSeq" id="XP_002134884.1"/>
    </source>
</evidence>
<dbReference type="STRING" id="46245.B5DPG6"/>
<dbReference type="GO" id="GO:0005634">
    <property type="term" value="C:nucleus"/>
    <property type="evidence" value="ECO:0007669"/>
    <property type="project" value="UniProtKB-SubCell"/>
</dbReference>
<evidence type="ECO:0000313" key="7">
    <source>
        <dbReference type="Proteomes" id="UP000001819"/>
    </source>
</evidence>
<feature type="region of interest" description="Disordered" evidence="6">
    <location>
        <begin position="296"/>
        <end position="331"/>
    </location>
</feature>
<sequence>MSAVAVDKKKILTSVEYTRICQFVNGFHGLAIDCEFELRNRYFTDVNPRALTCIVQTELFNMSRGQHWRHDHRAKKLLKTYEEQAHLYNDNALIIRMACAEGANPVAMCRVLLQEKYDLKQRPQVSRLLKYPHLISDPQLAANVQQCMYSDNQEGPITDLRRRIIGEEYELKLKQLAKEAGIHFYDEHDLRRMGYDKTPDIKMILPFLYKGTVVNWIESKANFGDPKSHKWNINQQLQSYCNRFGPGIIIYWFGYQEETPTLPDNNIGITVLMDFPAKEDLVFMQLAECQSTAKKSIAPSPTTADPHSLSAAGDQSTTAIAKGAPNPLSGG</sequence>
<reference evidence="8" key="1">
    <citation type="submission" date="2025-08" db="UniProtKB">
        <authorList>
            <consortium name="RefSeq"/>
        </authorList>
    </citation>
    <scope>IDENTIFICATION</scope>
    <source>
        <strain evidence="8">MV-25-SWS-2005</strain>
        <tissue evidence="8">Whole body</tissue>
    </source>
</reference>
<dbReference type="ExpressionAtlas" id="B5DPG6">
    <property type="expression patterns" value="baseline"/>
</dbReference>
<evidence type="ECO:0000256" key="4">
    <source>
        <dbReference type="ARBA" id="ARBA00023242"/>
    </source>
</evidence>
<dbReference type="eggNOG" id="ENOG502R9SY">
    <property type="taxonomic scope" value="Eukaryota"/>
</dbReference>
<keyword evidence="7" id="KW-1185">Reference proteome</keyword>
<gene>
    <name evidence="8" type="primary">LOC6900494</name>
</gene>
<dbReference type="Pfam" id="PF14811">
    <property type="entry name" value="TPD"/>
    <property type="match status" value="1"/>
</dbReference>
<keyword evidence="3" id="KW-0963">Cytoplasm</keyword>
<dbReference type="InParanoid" id="B5DPG6"/>
<dbReference type="Proteomes" id="UP000001819">
    <property type="component" value="Chromosome X"/>
</dbReference>
<dbReference type="GO" id="GO:0005737">
    <property type="term" value="C:cytoplasm"/>
    <property type="evidence" value="ECO:0007669"/>
    <property type="project" value="UniProtKB-SubCell"/>
</dbReference>
<evidence type="ECO:0000256" key="1">
    <source>
        <dbReference type="ARBA" id="ARBA00004123"/>
    </source>
</evidence>
<dbReference type="InterPro" id="IPR029404">
    <property type="entry name" value="CDIN1"/>
</dbReference>
<accession>B5DPG6</accession>
<dbReference type="OMA" id="DTKGHKF"/>
<protein>
    <recommendedName>
        <fullName evidence="5">CDAN1-interacting nuclease 1</fullName>
    </recommendedName>
</protein>
<dbReference type="KEGG" id="dpo:6900494"/>
<comment type="subcellular location">
    <subcellularLocation>
        <location evidence="2">Cytoplasm</location>
    </subcellularLocation>
    <subcellularLocation>
        <location evidence="1">Nucleus</location>
    </subcellularLocation>
</comment>
<evidence type="ECO:0000256" key="3">
    <source>
        <dbReference type="ARBA" id="ARBA00022490"/>
    </source>
</evidence>
<evidence type="ECO:0000256" key="6">
    <source>
        <dbReference type="SAM" id="MobiDB-lite"/>
    </source>
</evidence>
<organism evidence="7 8">
    <name type="scientific">Drosophila pseudoobscura pseudoobscura</name>
    <name type="common">Fruit fly</name>
    <dbReference type="NCBI Taxonomy" id="46245"/>
    <lineage>
        <taxon>Eukaryota</taxon>
        <taxon>Metazoa</taxon>
        <taxon>Ecdysozoa</taxon>
        <taxon>Arthropoda</taxon>
        <taxon>Hexapoda</taxon>
        <taxon>Insecta</taxon>
        <taxon>Pterygota</taxon>
        <taxon>Neoptera</taxon>
        <taxon>Endopterygota</taxon>
        <taxon>Diptera</taxon>
        <taxon>Brachycera</taxon>
        <taxon>Muscomorpha</taxon>
        <taxon>Ephydroidea</taxon>
        <taxon>Drosophilidae</taxon>
        <taxon>Drosophila</taxon>
        <taxon>Sophophora</taxon>
    </lineage>
</organism>
<feature type="compositionally biased region" description="Polar residues" evidence="6">
    <location>
        <begin position="296"/>
        <end position="305"/>
    </location>
</feature>
<evidence type="ECO:0000256" key="5">
    <source>
        <dbReference type="ARBA" id="ARBA00023480"/>
    </source>
</evidence>
<dbReference type="FunCoup" id="B5DPG6">
    <property type="interactions" value="1597"/>
</dbReference>
<dbReference type="PANTHER" id="PTHR31661:SF1">
    <property type="entry name" value="CDAN1-INTERACTING NUCLEASE 1"/>
    <property type="match status" value="1"/>
</dbReference>